<dbReference type="EMBL" id="MU864591">
    <property type="protein sequence ID" value="KAK4182965.1"/>
    <property type="molecule type" value="Genomic_DNA"/>
</dbReference>
<evidence type="ECO:0000259" key="7">
    <source>
        <dbReference type="Pfam" id="PF07731"/>
    </source>
</evidence>
<feature type="domain" description="Plastocyanin-like" evidence="6">
    <location>
        <begin position="257"/>
        <end position="393"/>
    </location>
</feature>
<evidence type="ECO:0000256" key="4">
    <source>
        <dbReference type="ARBA" id="ARBA00023008"/>
    </source>
</evidence>
<dbReference type="PANTHER" id="PTHR11709">
    <property type="entry name" value="MULTI-COPPER OXIDASE"/>
    <property type="match status" value="1"/>
</dbReference>
<evidence type="ECO:0000256" key="2">
    <source>
        <dbReference type="ARBA" id="ARBA00022723"/>
    </source>
</evidence>
<dbReference type="Gene3D" id="2.60.40.420">
    <property type="entry name" value="Cupredoxins - blue copper proteins"/>
    <property type="match status" value="3"/>
</dbReference>
<dbReference type="PANTHER" id="PTHR11709:SF71">
    <property type="entry name" value="OXIDOREDUCTASE TPCJ"/>
    <property type="match status" value="1"/>
</dbReference>
<keyword evidence="10" id="KW-1185">Reference proteome</keyword>
<feature type="domain" description="Plastocyanin-like" evidence="7">
    <location>
        <begin position="525"/>
        <end position="640"/>
    </location>
</feature>
<dbReference type="Proteomes" id="UP001302126">
    <property type="component" value="Unassembled WGS sequence"/>
</dbReference>
<dbReference type="Pfam" id="PF07731">
    <property type="entry name" value="Cu-oxidase_2"/>
    <property type="match status" value="1"/>
</dbReference>
<evidence type="ECO:0000256" key="3">
    <source>
        <dbReference type="ARBA" id="ARBA00023002"/>
    </source>
</evidence>
<dbReference type="InterPro" id="IPR011706">
    <property type="entry name" value="Cu-oxidase_C"/>
</dbReference>
<reference evidence="9" key="2">
    <citation type="submission" date="2023-05" db="EMBL/GenBank/DDBJ databases">
        <authorList>
            <consortium name="Lawrence Berkeley National Laboratory"/>
            <person name="Steindorff A."/>
            <person name="Hensen N."/>
            <person name="Bonometti L."/>
            <person name="Westerberg I."/>
            <person name="Brannstrom I.O."/>
            <person name="Guillou S."/>
            <person name="Cros-Aarteil S."/>
            <person name="Calhoun S."/>
            <person name="Haridas S."/>
            <person name="Kuo A."/>
            <person name="Mondo S."/>
            <person name="Pangilinan J."/>
            <person name="Riley R."/>
            <person name="Labutti K."/>
            <person name="Andreopoulos B."/>
            <person name="Lipzen A."/>
            <person name="Chen C."/>
            <person name="Yanf M."/>
            <person name="Daum C."/>
            <person name="Ng V."/>
            <person name="Clum A."/>
            <person name="Ohm R."/>
            <person name="Martin F."/>
            <person name="Silar P."/>
            <person name="Natvig D."/>
            <person name="Lalanne C."/>
            <person name="Gautier V."/>
            <person name="Ament-Velasquez S.L."/>
            <person name="Kruys A."/>
            <person name="Hutchinson M.I."/>
            <person name="Powell A.J."/>
            <person name="Barry K."/>
            <person name="Miller A.N."/>
            <person name="Grigoriev I.V."/>
            <person name="Debuchy R."/>
            <person name="Gladieux P."/>
            <person name="Thoren M.H."/>
            <person name="Johannesson H."/>
        </authorList>
    </citation>
    <scope>NUCLEOTIDE SEQUENCE</scope>
    <source>
        <strain evidence="9">PSN309</strain>
    </source>
</reference>
<evidence type="ECO:0000313" key="10">
    <source>
        <dbReference type="Proteomes" id="UP001302126"/>
    </source>
</evidence>
<dbReference type="PROSITE" id="PS00080">
    <property type="entry name" value="MULTICOPPER_OXIDASE2"/>
    <property type="match status" value="1"/>
</dbReference>
<keyword evidence="3" id="KW-0560">Oxidoreductase</keyword>
<dbReference type="PROSITE" id="PS00079">
    <property type="entry name" value="MULTICOPPER_OXIDASE1"/>
    <property type="match status" value="1"/>
</dbReference>
<evidence type="ECO:0000256" key="1">
    <source>
        <dbReference type="ARBA" id="ARBA00010609"/>
    </source>
</evidence>
<feature type="signal peptide" evidence="5">
    <location>
        <begin position="1"/>
        <end position="25"/>
    </location>
</feature>
<dbReference type="AlphaFoldDB" id="A0AAN7AEG3"/>
<dbReference type="InterPro" id="IPR008972">
    <property type="entry name" value="Cupredoxin"/>
</dbReference>
<comment type="similarity">
    <text evidence="1">Belongs to the multicopper oxidase family.</text>
</comment>
<feature type="domain" description="Plastocyanin-like" evidence="8">
    <location>
        <begin position="152"/>
        <end position="247"/>
    </location>
</feature>
<name>A0AAN7AEG3_9PEZI</name>
<reference evidence="9" key="1">
    <citation type="journal article" date="2023" name="Mol. Phylogenet. Evol.">
        <title>Genome-scale phylogeny and comparative genomics of the fungal order Sordariales.</title>
        <authorList>
            <person name="Hensen N."/>
            <person name="Bonometti L."/>
            <person name="Westerberg I."/>
            <person name="Brannstrom I.O."/>
            <person name="Guillou S."/>
            <person name="Cros-Aarteil S."/>
            <person name="Calhoun S."/>
            <person name="Haridas S."/>
            <person name="Kuo A."/>
            <person name="Mondo S."/>
            <person name="Pangilinan J."/>
            <person name="Riley R."/>
            <person name="LaButti K."/>
            <person name="Andreopoulos B."/>
            <person name="Lipzen A."/>
            <person name="Chen C."/>
            <person name="Yan M."/>
            <person name="Daum C."/>
            <person name="Ng V."/>
            <person name="Clum A."/>
            <person name="Steindorff A."/>
            <person name="Ohm R.A."/>
            <person name="Martin F."/>
            <person name="Silar P."/>
            <person name="Natvig D.O."/>
            <person name="Lalanne C."/>
            <person name="Gautier V."/>
            <person name="Ament-Velasquez S.L."/>
            <person name="Kruys A."/>
            <person name="Hutchinson M.I."/>
            <person name="Powell A.J."/>
            <person name="Barry K."/>
            <person name="Miller A.N."/>
            <person name="Grigoriev I.V."/>
            <person name="Debuchy R."/>
            <person name="Gladieux P."/>
            <person name="Hiltunen Thoren M."/>
            <person name="Johannesson H."/>
        </authorList>
    </citation>
    <scope>NUCLEOTIDE SEQUENCE</scope>
    <source>
        <strain evidence="9">PSN309</strain>
    </source>
</reference>
<dbReference type="CDD" id="cd13880">
    <property type="entry name" value="CuRO_2_MaLCC_like"/>
    <property type="match status" value="1"/>
</dbReference>
<feature type="chain" id="PRO_5042894274" evidence="5">
    <location>
        <begin position="26"/>
        <end position="682"/>
    </location>
</feature>
<organism evidence="9 10">
    <name type="scientific">Podospora australis</name>
    <dbReference type="NCBI Taxonomy" id="1536484"/>
    <lineage>
        <taxon>Eukaryota</taxon>
        <taxon>Fungi</taxon>
        <taxon>Dikarya</taxon>
        <taxon>Ascomycota</taxon>
        <taxon>Pezizomycotina</taxon>
        <taxon>Sordariomycetes</taxon>
        <taxon>Sordariomycetidae</taxon>
        <taxon>Sordariales</taxon>
        <taxon>Podosporaceae</taxon>
        <taxon>Podospora</taxon>
    </lineage>
</organism>
<dbReference type="InterPro" id="IPR011707">
    <property type="entry name" value="Cu-oxidase-like_N"/>
</dbReference>
<evidence type="ECO:0000259" key="6">
    <source>
        <dbReference type="Pfam" id="PF00394"/>
    </source>
</evidence>
<keyword evidence="5" id="KW-0732">Signal</keyword>
<dbReference type="InterPro" id="IPR033138">
    <property type="entry name" value="Cu_oxidase_CS"/>
</dbReference>
<evidence type="ECO:0000313" key="9">
    <source>
        <dbReference type="EMBL" id="KAK4182965.1"/>
    </source>
</evidence>
<evidence type="ECO:0000256" key="5">
    <source>
        <dbReference type="SAM" id="SignalP"/>
    </source>
</evidence>
<dbReference type="Pfam" id="PF07732">
    <property type="entry name" value="Cu-oxidase_3"/>
    <property type="match status" value="1"/>
</dbReference>
<keyword evidence="2" id="KW-0479">Metal-binding</keyword>
<dbReference type="GO" id="GO:0016491">
    <property type="term" value="F:oxidoreductase activity"/>
    <property type="evidence" value="ECO:0007669"/>
    <property type="project" value="UniProtKB-KW"/>
</dbReference>
<keyword evidence="4" id="KW-0186">Copper</keyword>
<dbReference type="Pfam" id="PF00394">
    <property type="entry name" value="Cu-oxidase"/>
    <property type="match status" value="1"/>
</dbReference>
<evidence type="ECO:0000259" key="8">
    <source>
        <dbReference type="Pfam" id="PF07732"/>
    </source>
</evidence>
<sequence>MHIIDSLWAFLTYFLSLTTFSPTRDFEPTEQVPLGFPSYSHTTVPPGPIFKPPGGLPDDGGDGSEFICDYSRMIGFRDCSSANHSCWLTNDKGITFDIGTDYDGLNSNGDINMPNGTIRRYNLEVTDGSWFADGVDFTQARLFRDTSKPAAQYPGPWIQACWGDLIQINVTNKMTDNGTSIHWHGIRQWFNMQADGVNGVTQCPMAPGDWFLYSFNATQYGSSWYHSHYTIQYADGLIGPITIHGPSSDDYDIAPEQPILITDWIHNSAFEYLRDDTANNASILLNGVGNVNSFAGIEIVSPSDIPAPYTVNVKRNAPGSKPYRYLLRLINTSFETTFVLSIDNHNMTVVEMDFVPIQPYNTTDIFIGIGQRFDVIVAANAPEGQDDFWIRAIIPEDCTGDSVSPNRTSTYKPSYDEIGIFYYGTADPKTPTSEAWPLIDSSCTDEDYDKIFPVVEWMVPAQPANDPHCQSNCEGERENITTGDNPPDGYPLAFFGLDTVNLSKWTPFRIDYSQPAFLNLNLSRNWTDNELVVPEDYTAQDWVYLTICDVSSAGPHPLHLHGHDFAILQVSNAPCPALDAGDVPLSLRLQNPARRDVVLVPNGGFVVIAFKTDNPGNWLMHCHIAKHAASGLGLQILERREDALKRWPDANTSHAVSEAERVCKNWRAWWPGSFEIQDDSGV</sequence>
<dbReference type="GO" id="GO:0005507">
    <property type="term" value="F:copper ion binding"/>
    <property type="evidence" value="ECO:0007669"/>
    <property type="project" value="InterPro"/>
</dbReference>
<dbReference type="InterPro" id="IPR045087">
    <property type="entry name" value="Cu-oxidase_fam"/>
</dbReference>
<dbReference type="InterPro" id="IPR002355">
    <property type="entry name" value="Cu_oxidase_Cu_BS"/>
</dbReference>
<comment type="caution">
    <text evidence="9">The sequence shown here is derived from an EMBL/GenBank/DDBJ whole genome shotgun (WGS) entry which is preliminary data.</text>
</comment>
<dbReference type="InterPro" id="IPR001117">
    <property type="entry name" value="Cu-oxidase_2nd"/>
</dbReference>
<proteinExistence type="inferred from homology"/>
<protein>
    <submittedName>
        <fullName evidence="9">Multicopper oxidase-domain-containing protein</fullName>
    </submittedName>
</protein>
<accession>A0AAN7AEG3</accession>
<gene>
    <name evidence="9" type="ORF">QBC35DRAFT_135138</name>
</gene>
<dbReference type="SUPFAM" id="SSF49503">
    <property type="entry name" value="Cupredoxins"/>
    <property type="match status" value="3"/>
</dbReference>